<dbReference type="AlphaFoldDB" id="A0A926JVS0"/>
<evidence type="ECO:0000259" key="1">
    <source>
        <dbReference type="Pfam" id="PF13648"/>
    </source>
</evidence>
<accession>A0A926JVS0</accession>
<dbReference type="Pfam" id="PF13648">
    <property type="entry name" value="Lipocalin_4"/>
    <property type="match status" value="1"/>
</dbReference>
<dbReference type="InterPro" id="IPR024311">
    <property type="entry name" value="Lipocalin-like"/>
</dbReference>
<organism evidence="2 3">
    <name type="scientific">Sinomicrobium weinanense</name>
    <dbReference type="NCBI Taxonomy" id="2842200"/>
    <lineage>
        <taxon>Bacteria</taxon>
        <taxon>Pseudomonadati</taxon>
        <taxon>Bacteroidota</taxon>
        <taxon>Flavobacteriia</taxon>
        <taxon>Flavobacteriales</taxon>
        <taxon>Flavobacteriaceae</taxon>
        <taxon>Sinomicrobium</taxon>
    </lineage>
</organism>
<protein>
    <submittedName>
        <fullName evidence="2">Lipocalin family protein</fullName>
    </submittedName>
</protein>
<evidence type="ECO:0000313" key="2">
    <source>
        <dbReference type="EMBL" id="MBC9798380.1"/>
    </source>
</evidence>
<dbReference type="PROSITE" id="PS51257">
    <property type="entry name" value="PROKAR_LIPOPROTEIN"/>
    <property type="match status" value="1"/>
</dbReference>
<feature type="domain" description="Lipocalin-like" evidence="1">
    <location>
        <begin position="30"/>
        <end position="100"/>
    </location>
</feature>
<dbReference type="Proteomes" id="UP000653730">
    <property type="component" value="Unassembled WGS sequence"/>
</dbReference>
<comment type="caution">
    <text evidence="2">The sequence shown here is derived from an EMBL/GenBank/DDBJ whole genome shotgun (WGS) entry which is preliminary data.</text>
</comment>
<gene>
    <name evidence="2" type="ORF">IBL28_20600</name>
</gene>
<dbReference type="EMBL" id="JACVDC010000110">
    <property type="protein sequence ID" value="MBC9798380.1"/>
    <property type="molecule type" value="Genomic_DNA"/>
</dbReference>
<name>A0A926JVS0_9FLAO</name>
<dbReference type="RefSeq" id="WP_187967500.1">
    <property type="nucleotide sequence ID" value="NZ_JACVDC010000110.1"/>
</dbReference>
<proteinExistence type="predicted"/>
<evidence type="ECO:0000313" key="3">
    <source>
        <dbReference type="Proteomes" id="UP000653730"/>
    </source>
</evidence>
<reference evidence="2 3" key="1">
    <citation type="submission" date="2020-09" db="EMBL/GenBank/DDBJ databases">
        <title>Sinomicrobium weinanense sp. nov., a halophilic bacteria isolated from saline-alkali soil.</title>
        <authorList>
            <person name="Wu P."/>
            <person name="Ren H."/>
            <person name="Mei Y."/>
            <person name="Liang Y."/>
            <person name="Chen Z."/>
        </authorList>
    </citation>
    <scope>NUCLEOTIDE SEQUENCE [LARGE SCALE GENOMIC DNA]</scope>
    <source>
        <strain evidence="2 3">FJxs</strain>
    </source>
</reference>
<keyword evidence="3" id="KW-1185">Reference proteome</keyword>
<sequence>MKTVFSILLLLMMTMGCSDDSDMGDKDVSIVGKWQMTESYVSPGGETEWKEVEDGRIHHFKADSTFTSNGLECPEGRFSITGDTLLLEFNCNYEVNSRTIKFYFDDGDLFLTPIMPMCVEKCLSKYERID</sequence>